<name>D8SIC5_SELML</name>
<dbReference type="Gramene" id="EFJ15944">
    <property type="protein sequence ID" value="EFJ15944"/>
    <property type="gene ID" value="SELMODRAFT_422425"/>
</dbReference>
<protein>
    <submittedName>
        <fullName evidence="1">Uncharacterized protein</fullName>
    </submittedName>
</protein>
<dbReference type="KEGG" id="smo:SELMODRAFT_422425"/>
<evidence type="ECO:0000313" key="2">
    <source>
        <dbReference type="Proteomes" id="UP000001514"/>
    </source>
</evidence>
<keyword evidence="2" id="KW-1185">Reference proteome</keyword>
<gene>
    <name evidence="1" type="ORF">SELMODRAFT_422425</name>
</gene>
<dbReference type="EMBL" id="GL377621">
    <property type="protein sequence ID" value="EFJ15944.1"/>
    <property type="molecule type" value="Genomic_DNA"/>
</dbReference>
<proteinExistence type="predicted"/>
<dbReference type="InParanoid" id="D8SIC5"/>
<organism evidence="2">
    <name type="scientific">Selaginella moellendorffii</name>
    <name type="common">Spikemoss</name>
    <dbReference type="NCBI Taxonomy" id="88036"/>
    <lineage>
        <taxon>Eukaryota</taxon>
        <taxon>Viridiplantae</taxon>
        <taxon>Streptophyta</taxon>
        <taxon>Embryophyta</taxon>
        <taxon>Tracheophyta</taxon>
        <taxon>Lycopodiopsida</taxon>
        <taxon>Selaginellales</taxon>
        <taxon>Selaginellaceae</taxon>
        <taxon>Selaginella</taxon>
    </lineage>
</organism>
<evidence type="ECO:0000313" key="1">
    <source>
        <dbReference type="EMBL" id="EFJ15944.1"/>
    </source>
</evidence>
<dbReference type="HOGENOM" id="CLU_517210_0_0_1"/>
<dbReference type="Proteomes" id="UP000001514">
    <property type="component" value="Unassembled WGS sequence"/>
</dbReference>
<reference evidence="1 2" key="1">
    <citation type="journal article" date="2011" name="Science">
        <title>The Selaginella genome identifies genetic changes associated with the evolution of vascular plants.</title>
        <authorList>
            <person name="Banks J.A."/>
            <person name="Nishiyama T."/>
            <person name="Hasebe M."/>
            <person name="Bowman J.L."/>
            <person name="Gribskov M."/>
            <person name="dePamphilis C."/>
            <person name="Albert V.A."/>
            <person name="Aono N."/>
            <person name="Aoyama T."/>
            <person name="Ambrose B.A."/>
            <person name="Ashton N.W."/>
            <person name="Axtell M.J."/>
            <person name="Barker E."/>
            <person name="Barker M.S."/>
            <person name="Bennetzen J.L."/>
            <person name="Bonawitz N.D."/>
            <person name="Chapple C."/>
            <person name="Cheng C."/>
            <person name="Correa L.G."/>
            <person name="Dacre M."/>
            <person name="DeBarry J."/>
            <person name="Dreyer I."/>
            <person name="Elias M."/>
            <person name="Engstrom E.M."/>
            <person name="Estelle M."/>
            <person name="Feng L."/>
            <person name="Finet C."/>
            <person name="Floyd S.K."/>
            <person name="Frommer W.B."/>
            <person name="Fujita T."/>
            <person name="Gramzow L."/>
            <person name="Gutensohn M."/>
            <person name="Harholt J."/>
            <person name="Hattori M."/>
            <person name="Heyl A."/>
            <person name="Hirai T."/>
            <person name="Hiwatashi Y."/>
            <person name="Ishikawa M."/>
            <person name="Iwata M."/>
            <person name="Karol K.G."/>
            <person name="Koehler B."/>
            <person name="Kolukisaoglu U."/>
            <person name="Kubo M."/>
            <person name="Kurata T."/>
            <person name="Lalonde S."/>
            <person name="Li K."/>
            <person name="Li Y."/>
            <person name="Litt A."/>
            <person name="Lyons E."/>
            <person name="Manning G."/>
            <person name="Maruyama T."/>
            <person name="Michael T.P."/>
            <person name="Mikami K."/>
            <person name="Miyazaki S."/>
            <person name="Morinaga S."/>
            <person name="Murata T."/>
            <person name="Mueller-Roeber B."/>
            <person name="Nelson D.R."/>
            <person name="Obara M."/>
            <person name="Oguri Y."/>
            <person name="Olmstead R.G."/>
            <person name="Onodera N."/>
            <person name="Petersen B.L."/>
            <person name="Pils B."/>
            <person name="Prigge M."/>
            <person name="Rensing S.A."/>
            <person name="Riano-Pachon D.M."/>
            <person name="Roberts A.W."/>
            <person name="Sato Y."/>
            <person name="Scheller H.V."/>
            <person name="Schulz B."/>
            <person name="Schulz C."/>
            <person name="Shakirov E.V."/>
            <person name="Shibagaki N."/>
            <person name="Shinohara N."/>
            <person name="Shippen D.E."/>
            <person name="Soerensen I."/>
            <person name="Sotooka R."/>
            <person name="Sugimoto N."/>
            <person name="Sugita M."/>
            <person name="Sumikawa N."/>
            <person name="Tanurdzic M."/>
            <person name="Theissen G."/>
            <person name="Ulvskov P."/>
            <person name="Wakazuki S."/>
            <person name="Weng J.K."/>
            <person name="Willats W.W."/>
            <person name="Wipf D."/>
            <person name="Wolf P.G."/>
            <person name="Yang L."/>
            <person name="Zimmer A.D."/>
            <person name="Zhu Q."/>
            <person name="Mitros T."/>
            <person name="Hellsten U."/>
            <person name="Loque D."/>
            <person name="Otillar R."/>
            <person name="Salamov A."/>
            <person name="Schmutz J."/>
            <person name="Shapiro H."/>
            <person name="Lindquist E."/>
            <person name="Lucas S."/>
            <person name="Rokhsar D."/>
            <person name="Grigoriev I.V."/>
        </authorList>
    </citation>
    <scope>NUCLEOTIDE SEQUENCE [LARGE SCALE GENOMIC DNA]</scope>
</reference>
<sequence>MEFRVRNLLFGPIPRWYFLGPLETGYQKILKNIQQMVGKGVLQVQDLTGTSDKGQYSYKVFAMWPSANFFSIQSIRPVSQWVSQSIAQVAAYTELKGFETFVLAAEGEPALKVAAENLFERYAHERLAQGGTFKAVEDGSDVVLRTRQIKYFSGLAVSVDPEWRKDTSYYWVPRNQNFTIVDSITPNHMIQVALAKSRKPMDRAVFSRLQSDLNQDAYMVLVKPEGDGRSAPVIKFRSSNKQKVLSDEDKQLVLAGDLRYHQIQALCKKYKIRANQHKEVMLKELKELVAIANVQNGGGMQEEQLRPIVKTIALRSGFSVDSNWRYPTLEELFTSVKNDIHYGDYEPFFGLEDDAVEDNRHAAMDNWDIKLGFHGDGTASGFESEIVYTALMEETQVTLKLAHLDGTLAGKQVRVKAGNRVAGGGMGSGSRSHSLVLSMAHLGLELLGLKEVQTRVRSGSRVFVMLGQESNRHPGQLFPTDDAVDRYVVMDNWDIKFGFHGGGTASGFESEIVYTALMEETQVTLKLAHLDGTLVGKQVRVKREWKWKIVKLSGLRIVNFHSDLQASIVQFWALFEKFMANASSSGCDPATLTPFNNSLTFVVQINKKLLQEIDLRSEFEGKQQHVKGTTYLYLKYVYLFSNNIDTFKT</sequence>
<dbReference type="AlphaFoldDB" id="D8SIC5"/>
<accession>D8SIC5</accession>